<keyword evidence="1" id="KW-0479">Metal-binding</keyword>
<gene>
    <name evidence="7" type="primary">PDZD8</name>
</gene>
<evidence type="ECO:0000256" key="3">
    <source>
        <dbReference type="SAM" id="Coils"/>
    </source>
</evidence>
<feature type="compositionally biased region" description="Polar residues" evidence="4">
    <location>
        <begin position="585"/>
        <end position="613"/>
    </location>
</feature>
<feature type="domain" description="Phorbol-ester/DAG-type" evidence="5">
    <location>
        <begin position="477"/>
        <end position="528"/>
    </location>
</feature>
<dbReference type="Proteomes" id="UP000008672">
    <property type="component" value="Unassembled WGS sequence"/>
</dbReference>
<keyword evidence="3" id="KW-0175">Coiled coil</keyword>
<dbReference type="SMART" id="SM00228">
    <property type="entry name" value="PDZ"/>
    <property type="match status" value="1"/>
</dbReference>
<organism evidence="7 8">
    <name type="scientific">Latimeria chalumnae</name>
    <name type="common">Coelacanth</name>
    <dbReference type="NCBI Taxonomy" id="7897"/>
    <lineage>
        <taxon>Eukaryota</taxon>
        <taxon>Metazoa</taxon>
        <taxon>Chordata</taxon>
        <taxon>Craniata</taxon>
        <taxon>Vertebrata</taxon>
        <taxon>Euteleostomi</taxon>
        <taxon>Coelacanthiformes</taxon>
        <taxon>Coelacanthidae</taxon>
        <taxon>Latimeria</taxon>
    </lineage>
</organism>
<dbReference type="Pfam" id="PF00130">
    <property type="entry name" value="C1_1"/>
    <property type="match status" value="1"/>
</dbReference>
<evidence type="ECO:0000256" key="1">
    <source>
        <dbReference type="ARBA" id="ARBA00022723"/>
    </source>
</evidence>
<dbReference type="GO" id="GO:0046872">
    <property type="term" value="F:metal ion binding"/>
    <property type="evidence" value="ECO:0007669"/>
    <property type="project" value="UniProtKB-KW"/>
</dbReference>
<dbReference type="AlphaFoldDB" id="H3B0B9"/>
<dbReference type="GO" id="GO:0005739">
    <property type="term" value="C:mitochondrion"/>
    <property type="evidence" value="ECO:0007669"/>
    <property type="project" value="GOC"/>
</dbReference>
<dbReference type="Ensembl" id="ENSLACT00000015446.1">
    <property type="protein sequence ID" value="ENSLACP00000015340.1"/>
    <property type="gene ID" value="ENSLACG00000013505.1"/>
</dbReference>
<feature type="domain" description="PDZ" evidence="6">
    <location>
        <begin position="1"/>
        <end position="83"/>
    </location>
</feature>
<evidence type="ECO:0000313" key="8">
    <source>
        <dbReference type="Proteomes" id="UP000008672"/>
    </source>
</evidence>
<dbReference type="FunCoup" id="H3B0B9">
    <property type="interactions" value="1166"/>
</dbReference>
<dbReference type="Gene3D" id="2.30.42.10">
    <property type="match status" value="1"/>
</dbReference>
<dbReference type="Gene3D" id="3.30.60.20">
    <property type="match status" value="1"/>
</dbReference>
<dbReference type="SMART" id="SM00109">
    <property type="entry name" value="C1"/>
    <property type="match status" value="1"/>
</dbReference>
<evidence type="ECO:0000256" key="2">
    <source>
        <dbReference type="ARBA" id="ARBA00022833"/>
    </source>
</evidence>
<feature type="region of interest" description="Disordered" evidence="4">
    <location>
        <begin position="570"/>
        <end position="615"/>
    </location>
</feature>
<evidence type="ECO:0000313" key="7">
    <source>
        <dbReference type="Ensembl" id="ENSLACP00000015340.1"/>
    </source>
</evidence>
<dbReference type="CDD" id="cd20825">
    <property type="entry name" value="C1_PDZD8"/>
    <property type="match status" value="1"/>
</dbReference>
<dbReference type="GeneTree" id="ENSGT00390000017746"/>
<feature type="region of interest" description="Disordered" evidence="4">
    <location>
        <begin position="188"/>
        <end position="279"/>
    </location>
</feature>
<evidence type="ECO:0000259" key="5">
    <source>
        <dbReference type="PROSITE" id="PS50081"/>
    </source>
</evidence>
<dbReference type="SUPFAM" id="SSF57889">
    <property type="entry name" value="Cysteine-rich domain"/>
    <property type="match status" value="1"/>
</dbReference>
<dbReference type="Bgee" id="ENSLACG00000013505">
    <property type="expression patterns" value="Expressed in post-anal tail muscle and 1 other cell type or tissue"/>
</dbReference>
<dbReference type="PROSITE" id="PS50106">
    <property type="entry name" value="PDZ"/>
    <property type="match status" value="1"/>
</dbReference>
<dbReference type="EMBL" id="AFYH01067784">
    <property type="status" value="NOT_ANNOTATED_CDS"/>
    <property type="molecule type" value="Genomic_DNA"/>
</dbReference>
<dbReference type="SUPFAM" id="SSF50156">
    <property type="entry name" value="PDZ domain-like"/>
    <property type="match status" value="1"/>
</dbReference>
<keyword evidence="8" id="KW-1185">Reference proteome</keyword>
<dbReference type="OMA" id="VENHHKY"/>
<reference evidence="7" key="2">
    <citation type="submission" date="2025-08" db="UniProtKB">
        <authorList>
            <consortium name="Ensembl"/>
        </authorList>
    </citation>
    <scope>IDENTIFICATION</scope>
</reference>
<dbReference type="InterPro" id="IPR039275">
    <property type="entry name" value="PDZD8"/>
</dbReference>
<dbReference type="InterPro" id="IPR041489">
    <property type="entry name" value="PDZ_6"/>
</dbReference>
<dbReference type="Pfam" id="PF17820">
    <property type="entry name" value="PDZ_6"/>
    <property type="match status" value="1"/>
</dbReference>
<feature type="region of interest" description="Disordered" evidence="4">
    <location>
        <begin position="720"/>
        <end position="742"/>
    </location>
</feature>
<dbReference type="GO" id="GO:0044233">
    <property type="term" value="C:mitochondria-associated endoplasmic reticulum membrane contact site"/>
    <property type="evidence" value="ECO:0007669"/>
    <property type="project" value="InterPro"/>
</dbReference>
<evidence type="ECO:0000256" key="4">
    <source>
        <dbReference type="SAM" id="MobiDB-lite"/>
    </source>
</evidence>
<feature type="coiled-coil region" evidence="3">
    <location>
        <begin position="648"/>
        <end position="675"/>
    </location>
</feature>
<dbReference type="PROSITE" id="PS50081">
    <property type="entry name" value="ZF_DAG_PE_2"/>
    <property type="match status" value="1"/>
</dbReference>
<dbReference type="GO" id="GO:1990456">
    <property type="term" value="P:mitochondrion-endoplasmic reticulum membrane tethering"/>
    <property type="evidence" value="ECO:0007669"/>
    <property type="project" value="InterPro"/>
</dbReference>
<dbReference type="PANTHER" id="PTHR21519">
    <property type="entry name" value="PDZ DOMAIN-CONTAINING PROTEIN 8"/>
    <property type="match status" value="1"/>
</dbReference>
<dbReference type="InterPro" id="IPR002219">
    <property type="entry name" value="PKC_DAG/PE"/>
</dbReference>
<reference evidence="8" key="1">
    <citation type="submission" date="2011-08" db="EMBL/GenBank/DDBJ databases">
        <title>The draft genome of Latimeria chalumnae.</title>
        <authorList>
            <person name="Di Palma F."/>
            <person name="Alfoldi J."/>
            <person name="Johnson J."/>
            <person name="Berlin A."/>
            <person name="Gnerre S."/>
            <person name="Jaffe D."/>
            <person name="MacCallum I."/>
            <person name="Young S."/>
            <person name="Walker B.J."/>
            <person name="Lander E."/>
            <person name="Lindblad-Toh K."/>
        </authorList>
    </citation>
    <scope>NUCLEOTIDE SEQUENCE [LARGE SCALE GENOMIC DNA]</scope>
    <source>
        <strain evidence="8">Wild caught</strain>
    </source>
</reference>
<feature type="compositionally biased region" description="Polar residues" evidence="4">
    <location>
        <begin position="211"/>
        <end position="225"/>
    </location>
</feature>
<evidence type="ECO:0000259" key="6">
    <source>
        <dbReference type="PROSITE" id="PS50106"/>
    </source>
</evidence>
<reference evidence="7" key="3">
    <citation type="submission" date="2025-09" db="UniProtKB">
        <authorList>
            <consortium name="Ensembl"/>
        </authorList>
    </citation>
    <scope>IDENTIFICATION</scope>
</reference>
<keyword evidence="2" id="KW-0862">Zinc</keyword>
<dbReference type="InterPro" id="IPR046349">
    <property type="entry name" value="C1-like_sf"/>
</dbReference>
<dbReference type="InterPro" id="IPR036034">
    <property type="entry name" value="PDZ_sf"/>
</dbReference>
<dbReference type="eggNOG" id="KOG3532">
    <property type="taxonomic scope" value="Eukaryota"/>
</dbReference>
<dbReference type="InParanoid" id="H3B0B9"/>
<proteinExistence type="predicted"/>
<sequence length="770" mass="86009">VELIKGNSQSVGLTFRQIQASDGDAGHVCIETVTPNSPAAVADLQRGDRLIAIGGTKVTSSVQVLKLIKQAGDRVMVYYERPVGHQNQHGSESFGQLEDTGYMLQSCPQSYEEDTVSITNLDSGDGKDVDSEFEELVCEVKPTNEFKEEPLPTVTQSPKRSVATLAVKPLGTISPILNRKLNLVNYPAPLKPQQKEGAKPTQYKGSEHQEGTPQPNKTSQGSTNKPPVPPRPHIKPNLASSESQCVLETGDTFVEKTEKTPTPSSNGEKSAEKTSAKNIDLIEDLGTSKTCTSKQEAVKDKISESSCSTKDSMEDRQTWESSEIPYRNRYGKWNKATCLFEVENHHKYLNVALWCKDPFKVGDLICLGHISIKLEEVALECLSTSSMEYQTTFRLNAPEPKAVVSRTALRILSTHKGFNEKLCYGDITLNFTYLKEGESENSSFVIEKERECNVQEEVPVFQKEEPNLGQMFFMENKHNFQDTQFQNPTWCDHCKKKVWTKAASQCMLCAYVCHKKCQEKCLAENPFCVATERRVDFESKSTINRTTGLTRHILNTSSRLLNLRQAPKARLAEQGAEAVEPSPKHTPNTSDNESSDTETYSGSSPSKRATSTGIKLARKEGGLDDSVFIAVKEIGRDLYRGLSTEERSQKLEFMLDKLQNEIDQELEHNNLLLKEEKGATDARKKSLLCAALSKSSERLQALTLLVIHYRAGIEDLESLESMSSDQQSRKTRCSEESSLTTDVYENEVPNQMDTQTFNNIPDEQIFDESF</sequence>
<accession>H3B0B9</accession>
<dbReference type="HOGENOM" id="CLU_008594_0_0_1"/>
<dbReference type="PANTHER" id="PTHR21519:SF1">
    <property type="entry name" value="PDZ DOMAIN-CONTAINING PROTEIN 8"/>
    <property type="match status" value="1"/>
</dbReference>
<dbReference type="STRING" id="7897.ENSLACP00000015340"/>
<protein>
    <submittedName>
        <fullName evidence="7">PDZ domain containing 8</fullName>
    </submittedName>
</protein>
<name>H3B0B9_LATCH</name>
<dbReference type="InterPro" id="IPR001478">
    <property type="entry name" value="PDZ"/>
</dbReference>
<dbReference type="GO" id="GO:0051560">
    <property type="term" value="P:mitochondrial calcium ion homeostasis"/>
    <property type="evidence" value="ECO:0007669"/>
    <property type="project" value="InterPro"/>
</dbReference>